<dbReference type="Gene3D" id="1.20.920.20">
    <property type="match status" value="1"/>
</dbReference>
<dbReference type="FunFam" id="1.20.58.1120:FF:000001">
    <property type="entry name" value="dynein heavy chain 2, axonemal"/>
    <property type="match status" value="1"/>
</dbReference>
<feature type="coiled-coil region" evidence="16">
    <location>
        <begin position="2711"/>
        <end position="2742"/>
    </location>
</feature>
<dbReference type="KEGG" id="tva:5467114"/>
<evidence type="ECO:0000256" key="11">
    <source>
        <dbReference type="ARBA" id="ARBA00023054"/>
    </source>
</evidence>
<dbReference type="Gene3D" id="1.20.920.30">
    <property type="match status" value="1"/>
</dbReference>
<evidence type="ECO:0000259" key="26">
    <source>
        <dbReference type="Pfam" id="PF18198"/>
    </source>
</evidence>
<dbReference type="GO" id="GO:0070286">
    <property type="term" value="P:axonemal dynein complex assembly"/>
    <property type="evidence" value="ECO:0007669"/>
    <property type="project" value="UniProtKB-ARBA"/>
</dbReference>
<feature type="region of interest" description="Disordered" evidence="17">
    <location>
        <begin position="67"/>
        <end position="136"/>
    </location>
</feature>
<dbReference type="Gene3D" id="1.10.8.720">
    <property type="entry name" value="Region D6 of dynein motor"/>
    <property type="match status" value="1"/>
</dbReference>
<dbReference type="SUPFAM" id="SSF52540">
    <property type="entry name" value="P-loop containing nucleoside triphosphate hydrolases"/>
    <property type="match status" value="4"/>
</dbReference>
<dbReference type="InterPro" id="IPR042228">
    <property type="entry name" value="Dynein_linker_3"/>
</dbReference>
<evidence type="ECO:0000256" key="14">
    <source>
        <dbReference type="ARBA" id="ARBA00023212"/>
    </source>
</evidence>
<dbReference type="GO" id="GO:0097729">
    <property type="term" value="C:9+2 motile cilium"/>
    <property type="evidence" value="ECO:0000318"/>
    <property type="project" value="GO_Central"/>
</dbReference>
<dbReference type="InterPro" id="IPR043157">
    <property type="entry name" value="Dynein_AAA1S"/>
</dbReference>
<dbReference type="OMA" id="DEWITIH"/>
<feature type="domain" description="Dynein heavy chain AAA module D4" evidence="22">
    <location>
        <begin position="2414"/>
        <end position="2666"/>
    </location>
</feature>
<keyword evidence="8" id="KW-0067">ATP-binding</keyword>
<dbReference type="InterPro" id="IPR041466">
    <property type="entry name" value="Dynein_AAA5_ext"/>
</dbReference>
<evidence type="ECO:0000256" key="1">
    <source>
        <dbReference type="ARBA" id="ARBA00004230"/>
    </source>
</evidence>
<dbReference type="Gene3D" id="1.10.287.2620">
    <property type="match status" value="1"/>
</dbReference>
<dbReference type="InParanoid" id="A2DD83"/>
<organism evidence="28 29">
    <name type="scientific">Trichomonas vaginalis (strain ATCC PRA-98 / G3)</name>
    <dbReference type="NCBI Taxonomy" id="412133"/>
    <lineage>
        <taxon>Eukaryota</taxon>
        <taxon>Metamonada</taxon>
        <taxon>Parabasalia</taxon>
        <taxon>Trichomonadida</taxon>
        <taxon>Trichomonadidae</taxon>
        <taxon>Trichomonas</taxon>
    </lineage>
</organism>
<evidence type="ECO:0000259" key="18">
    <source>
        <dbReference type="Pfam" id="PF03028"/>
    </source>
</evidence>
<keyword evidence="14" id="KW-0206">Cytoskeleton</keyword>
<evidence type="ECO:0000259" key="24">
    <source>
        <dbReference type="Pfam" id="PF17852"/>
    </source>
</evidence>
<dbReference type="EMBL" id="DS113189">
    <property type="protein sequence ID" value="EAY21562.1"/>
    <property type="molecule type" value="Genomic_DNA"/>
</dbReference>
<evidence type="ECO:0000256" key="9">
    <source>
        <dbReference type="ARBA" id="ARBA00022846"/>
    </source>
</evidence>
<dbReference type="Gene3D" id="1.10.8.710">
    <property type="match status" value="1"/>
</dbReference>
<dbReference type="Pfam" id="PF12781">
    <property type="entry name" value="AAA_9"/>
    <property type="match status" value="1"/>
</dbReference>
<feature type="compositionally biased region" description="Polar residues" evidence="17">
    <location>
        <begin position="67"/>
        <end position="91"/>
    </location>
</feature>
<dbReference type="RefSeq" id="XP_001582548.1">
    <property type="nucleotide sequence ID" value="XM_001582498.1"/>
</dbReference>
<evidence type="ECO:0000259" key="20">
    <source>
        <dbReference type="Pfam" id="PF12774"/>
    </source>
</evidence>
<proteinExistence type="inferred from homology"/>
<dbReference type="GO" id="GO:0045505">
    <property type="term" value="F:dynein intermediate chain binding"/>
    <property type="evidence" value="ECO:0000318"/>
    <property type="project" value="GO_Central"/>
</dbReference>
<dbReference type="Gene3D" id="1.10.472.130">
    <property type="match status" value="1"/>
</dbReference>
<dbReference type="SMR" id="A2DD83"/>
<evidence type="ECO:0000259" key="25">
    <source>
        <dbReference type="Pfam" id="PF17857"/>
    </source>
</evidence>
<dbReference type="Gene3D" id="1.20.58.1120">
    <property type="match status" value="1"/>
</dbReference>
<keyword evidence="12" id="KW-0969">Cilium</keyword>
<evidence type="ECO:0000256" key="3">
    <source>
        <dbReference type="ARBA" id="ARBA00008887"/>
    </source>
</evidence>
<dbReference type="InterPro" id="IPR041658">
    <property type="entry name" value="AAA_lid_11"/>
</dbReference>
<reference evidence="28" key="1">
    <citation type="submission" date="2006-10" db="EMBL/GenBank/DDBJ databases">
        <authorList>
            <person name="Amadeo P."/>
            <person name="Zhao Q."/>
            <person name="Wortman J."/>
            <person name="Fraser-Liggett C."/>
            <person name="Carlton J."/>
        </authorList>
    </citation>
    <scope>NUCLEOTIDE SEQUENCE</scope>
    <source>
        <strain evidence="28">G3</strain>
    </source>
</reference>
<keyword evidence="6" id="KW-0677">Repeat</keyword>
<dbReference type="STRING" id="5722.A2DD83"/>
<dbReference type="FunFam" id="1.10.8.1220:FF:000001">
    <property type="entry name" value="Dynein axonemal heavy chain 5"/>
    <property type="match status" value="1"/>
</dbReference>
<dbReference type="Pfam" id="PF03028">
    <property type="entry name" value="Dynein_heavy"/>
    <property type="match status" value="1"/>
</dbReference>
<gene>
    <name evidence="28" type="ORF">TVAG_013270</name>
</gene>
<comment type="similarity">
    <text evidence="3">Belongs to the dynein heavy chain family.</text>
</comment>
<dbReference type="PANTHER" id="PTHR45703">
    <property type="entry name" value="DYNEIN HEAVY CHAIN"/>
    <property type="match status" value="1"/>
</dbReference>
<evidence type="ECO:0000256" key="5">
    <source>
        <dbReference type="ARBA" id="ARBA00022701"/>
    </source>
</evidence>
<dbReference type="Pfam" id="PF12780">
    <property type="entry name" value="AAA_8"/>
    <property type="match status" value="1"/>
</dbReference>
<dbReference type="Pfam" id="PF12775">
    <property type="entry name" value="AAA_7"/>
    <property type="match status" value="1"/>
</dbReference>
<dbReference type="eggNOG" id="KOG3595">
    <property type="taxonomic scope" value="Eukaryota"/>
</dbReference>
<dbReference type="FunFam" id="3.40.50.300:FF:000044">
    <property type="entry name" value="Dynein heavy chain 5, axonemal"/>
    <property type="match status" value="1"/>
</dbReference>
<evidence type="ECO:0000256" key="16">
    <source>
        <dbReference type="SAM" id="Coils"/>
    </source>
</evidence>
<feature type="domain" description="Dynein heavy chain ATP-binding dynein motor region" evidence="23">
    <location>
        <begin position="3058"/>
        <end position="3280"/>
    </location>
</feature>
<evidence type="ECO:0000256" key="6">
    <source>
        <dbReference type="ARBA" id="ARBA00022737"/>
    </source>
</evidence>
<evidence type="ECO:0000259" key="19">
    <source>
        <dbReference type="Pfam" id="PF08393"/>
    </source>
</evidence>
<dbReference type="Pfam" id="PF18198">
    <property type="entry name" value="AAA_lid_11"/>
    <property type="match status" value="1"/>
</dbReference>
<evidence type="ECO:0000256" key="12">
    <source>
        <dbReference type="ARBA" id="ARBA00023069"/>
    </source>
</evidence>
<dbReference type="Gene3D" id="3.10.490.20">
    <property type="match status" value="1"/>
</dbReference>
<dbReference type="InterPro" id="IPR041589">
    <property type="entry name" value="DNAH3_AAA_lid_1"/>
</dbReference>
<dbReference type="Gene3D" id="1.20.140.100">
    <property type="entry name" value="Dynein heavy chain, N-terminal domain 2"/>
    <property type="match status" value="1"/>
</dbReference>
<dbReference type="PANTHER" id="PTHR45703:SF36">
    <property type="entry name" value="DYNEIN HEAVY CHAIN, CYTOPLASMIC"/>
    <property type="match status" value="1"/>
</dbReference>
<dbReference type="InterPro" id="IPR027417">
    <property type="entry name" value="P-loop_NTPase"/>
</dbReference>
<keyword evidence="9" id="KW-0282">Flagellum</keyword>
<comment type="subcellular location">
    <subcellularLocation>
        <location evidence="1">Cell projection</location>
        <location evidence="1">Cilium</location>
        <location evidence="1">Flagellum</location>
    </subcellularLocation>
    <subcellularLocation>
        <location evidence="2">Cytoplasm</location>
        <location evidence="2">Cytoskeleton</location>
        <location evidence="2">Cilium axoneme</location>
    </subcellularLocation>
</comment>
<dbReference type="Gene3D" id="1.10.8.1220">
    <property type="match status" value="1"/>
</dbReference>
<dbReference type="FunFam" id="3.40.50.300:FF:000049">
    <property type="entry name" value="Dynein, axonemal, heavy chain 5"/>
    <property type="match status" value="1"/>
</dbReference>
<dbReference type="GO" id="GO:0051959">
    <property type="term" value="F:dynein light intermediate chain binding"/>
    <property type="evidence" value="ECO:0000318"/>
    <property type="project" value="GO_Central"/>
</dbReference>
<evidence type="ECO:0000256" key="7">
    <source>
        <dbReference type="ARBA" id="ARBA00022741"/>
    </source>
</evidence>
<dbReference type="VEuPathDB" id="TrichDB:TVAGG3_0987300"/>
<dbReference type="Pfam" id="PF17852">
    <property type="entry name" value="Dynein_AAA_lid"/>
    <property type="match status" value="1"/>
</dbReference>
<feature type="domain" description="Dynein heavy chain AAA 5 extension" evidence="24">
    <location>
        <begin position="1984"/>
        <end position="2057"/>
    </location>
</feature>
<feature type="region of interest" description="Disordered" evidence="17">
    <location>
        <begin position="459"/>
        <end position="479"/>
    </location>
</feature>
<dbReference type="Gene3D" id="3.40.50.300">
    <property type="entry name" value="P-loop containing nucleotide triphosphate hydrolases"/>
    <property type="match status" value="5"/>
</dbReference>
<dbReference type="Pfam" id="PF08393">
    <property type="entry name" value="DHC_N2"/>
    <property type="match status" value="1"/>
</dbReference>
<evidence type="ECO:0000256" key="13">
    <source>
        <dbReference type="ARBA" id="ARBA00023175"/>
    </source>
</evidence>
<dbReference type="Pfam" id="PF12774">
    <property type="entry name" value="AAA_6"/>
    <property type="match status" value="1"/>
</dbReference>
<dbReference type="VEuPathDB" id="TrichDB:TVAG_013270"/>
<dbReference type="GO" id="GO:0060294">
    <property type="term" value="P:cilium movement involved in cell motility"/>
    <property type="evidence" value="ECO:0000318"/>
    <property type="project" value="GO_Central"/>
</dbReference>
<feature type="domain" description="Dynein heavy chain linker" evidence="19">
    <location>
        <begin position="881"/>
        <end position="1284"/>
    </location>
</feature>
<dbReference type="GO" id="GO:0005874">
    <property type="term" value="C:microtubule"/>
    <property type="evidence" value="ECO:0007669"/>
    <property type="project" value="UniProtKB-KW"/>
</dbReference>
<dbReference type="Pfam" id="PF12777">
    <property type="entry name" value="MT"/>
    <property type="match status" value="1"/>
</dbReference>
<dbReference type="InterPro" id="IPR042219">
    <property type="entry name" value="AAA_lid_11_sf"/>
</dbReference>
<sequence>MFARGRFQRGKSRLIEREEKMNEEKILNKSLKKTIPEETIKTPVIGEWSLNPKVEAKDPRLIEHLTAQSQLKQPRISYPSQAQTPETYQPSQREKEKRNLVSSMSLRSTHTFKIQTPNMNSPAKVMPEPKIDFPEGKTTTNLQEILRSKFVSPAEPLPPLQDPDSITDTKFLPLEYFDDLSCAQFDIPELMKDPRAVSKFTDFNGQTKWLPCKVIDFNEETQLFTIQWEPKEKGKVKEKKVPRFNIRFLREDPDKFEERVKVARHACTIYEATIRFNTRVSLMPTKELPDLPQNAVDGILKRLSTDIQDKGNSIIEEQIKPDFKLLNNKLNFINEINHNPLVPNREEFMLLEEEPPKVPESGLVTTISSFAKAQQYIKDNLLYGDAVIMNGLFSIWDIFQVSRSRSLILDNFNKVLALEDFITRQYTFLGSQSVEIRTAIEKRLKDVFAKIEKPLDQKSVDEKSKDDKNKEEKPKIDKQEINRRNSLMVGVTQRMMHTMLLDITSNTLTRYLELFKPKDVTDRDYHALFFIDLYYAPDNKLEFMPTPETFQDQVMSLLAQVETTITELPLFTSMKGEPLKIKFIDCLDSIAEAKSSLIEMLKGLFSQLNEFINSYRYLEKYLSLDPDDYAYDFDPSHTRTLEEYKVHLDDFKDRIADLKKKMKPYYNAGIFRVMTASFKQMTINHLENLQKSYLSLINKYMIQTVNSLNNEFTSIKVELQKSPNTPEELAELRKYLNTVIENKKTRQYKIERIKNEFQFLEDYRFETSDSDFHYIYKAYNMPVVTNQRIDETEKMITEARIKMIKELKNNQKQLENDALAISETLTTFIAKYNDLEYTSEAVEKINAISFQLKHLQELQQTYNKHEKLFEFEPNACRILIKLGDEFTPLHQLWNIANDWVMNYQSWLDTPFHQIRADQITLFVNHASKQLSKLKKELTNQPVLLTRVVAPLIQQIEGFKKRLPLITKLRHQGIKRQHWDKISQITGFEVKPTVETSLSTFLQYKLEEWDAQISDIANVAAQEYNIEAALDKMDAELRTTQFVTVQFRNSGHFILQQVDDLLMLIDDQLVATQSMLASPFITQVKDQANERIAFLRKSRAMIEAWMKCQTAWLYLQPIFAGTSIGQKLKTEASYWAICNTIWSKIMTMAHNHPNFYTIMQRDELMEQLVECSTKLEKVVLGLTQFLEQKRVAFPRFFFISNDELVYILSHTAEFDKIQDSMPKIFEYVHGFKRTNENAILEINDSTGESLKLVQQVDTMNKEIEDWLNYLDDEIHVTLKDQMKAAISNYSKKPREQWILDYPAQVIMVVNQILFTQSITNALKQHRFKGLNLVLPKFKENFQTLSKFVKEEHTPQERILLSSILTSEVHNRDKLEELIDNEINDVDAFLWIQQLRYYSEDDLIIVKSLNNSFEYTYEYVGNSPRLVLTPLTDRCYQTMLSAMKMFLGASPIGPAGTGKTETIRNLAKALGRPCIVYNCSEEVGPEIMSQFLAGISGSGAWACFDEFNRINIEVLSIIGQQIKTIQNAMAAVDDTFLLDTREITINRNLGITITLNPGYAGRSQLPDNIKLLFRTIVMIEPDYQHISEIILLSGGFDAANKISKEVTAVFKLGKLMLNKSNQYDWGLRQMKAILTTGINELHKKGAETEEDKETIILRAIKDCTLPRLLADDTPIFNNILRDVFPNIKDESTAPEDFIKKVEGAMEKMNLSKNEKLINKIYELYYILQVRHGLILVGGTLSGKSTSWKVLQKAFEDDPNPILIDCLNPKSVSITEMYGLYNPATSEWKDGIVSRLLRNCWFAERKQPHLIIADGPIDAVWIESMNTLLDDNKLLCLPNNERIPLDSKTKMLFEVDNLINATPATVSRCGLIYFDQVSIKWQDLIDGWCNKHDQFPDVIKIIKSQAEIYMNSYVQFISTDVKTVIRITPNIAVSNFLKLLDCFMPLLSKPAKDDMDDDDLPSGNRDRIDSNIYYSHFTMSTSERIPYIEVDNREIIFERIFQFCMTWAFGSFLDEDGRNAFDHFVRNIAETNNSRCIYPQRGSVFDYFADLTKYSWIPWLDNVTNMNFTDQENLDHQVVPTNEIASTFFLSRLLVANYKNTLIQGPESGKSLIMNTLQTKFFNKQPYITGKFDCSAITTPKMFMDFTSQYMHKQQGIYGPLPGDKLVFFIDNLASIEPDGFLTQPAIELMRELVTYGGWHYTSEFSELIGYTLLISTQMKGSGRYAISPRFIRNFFYIYQPKYTKPTIQSIVLTMYQKNLSKFIQSVHDITKNVVACVTEIVDQCHDQMLPIPSKPHYNFNLRTIMRILKGILLVGTMNIKNDVDFIRLFYHEMYREIYDRLNTTDDREWFNKNVVESCLKHFKIQYSAINGQNFLMFNNFSDATQIYKEVKQKPDQVLAYCASMLEEHNRSASQQLNMTLFHEAVEHISALSRATTLVRGHCLLVGMKGSWRRSLTKLMLHIENIDQFSISVTKGYGLSEWHEDMKRLIKKCCTHDEVTGFIITDAQILMREQLEDLENLMLYGEIPRLYERDEFEILKSEIAATEVAVDCDYHELMRRRVCNNLHIFLIVSPFGKVFHDIMLSFQVIRNECIVDWIIPWSDSALETIAQDSLGSNSVGSPDVVHSVVSTCVEIHKCVEQEARNFIEETGQVVSITPSLYFFLLKIFHKKLKIKQRENAEKARDYENGVSKIKLTGQMIGEMTEKHDHDIPELDRMSKDMEKLVQELTISKDEAEKSREVVKQQSLVAEKNASEANKANKIAQEQLKLAQPLLSDAQAAVMKLDKDSLVSIKKLHAPSTGMRDTFDAICIMFNRNPKKVDNPSTGLREDDYWPETIALLNDVQFVKNVTNFKVERLTQDQINKLKKYVPKEKPARMEKLRAANASFQAVAALYEWVCASFDYWHVYQEILPKQKMAEEAERLLQETNAQLTESRDHLEEIEAHLKDMQTKLSDTQLQEKELTNTVKDTEARLARARKLVSGLTNESTRWDEKATKLRNGAKFILGDTILISAILVYLGAFSPSYRAKLVQKWKEFLSKHAIKYSEDFSIVDALGTDITIRDWIIKGLPNDQQSIENALIITENDVSIPLLIDPQNSGLKWLRENYRENLRVLRVDQPDFMQSLCAAVSQGQQVIIENVATELDPSIAPILNREIATVDNKKQIVLGGDIISYNTNFRLYLTTQNPSPQFSPEVCSTCLLINFRATRDGLTDLLLNTMIEVEKSDLDKKRIQLMESNAENIAKLNETELEILKIVSDSEGKDILADDSAIETLSVAKKTAQNITLQISASEKTEQQISQFKKHYLPVVERATILYFCAADFCKIDPMYQFSLKWFDKTFRDALSKANHPSDHLQQIHAFTRAIQRTVFTRISLSLFNRHKLLYSTLAAIRVLEADNKITPEEISALLALAPVIEKSPIKWMTDDRWGYLRALENVNQAFKGIIGSIRANEFAWERYCNLPQPEKEQFPTKEQLTPFQRTILLKYLRLDRTQAVLTKFVTDVLGLEISSVPISSMQSILKDANSQEPIIFVASPGTDPTEDIQNALEAMDSTRYLKYYSLGRGRGPAAEALIQKCALEGYILLLQNCHLSLSWMPRVEFVLSTIQKKNLHPNFRLLCVTSSVPNFPIGLLFMSQKVIYETASGFKNNMLRLFNSLNEAEYTTSGDHTVAKQLLFHLCFFHSVVVERLQFGSLGWNNPYSFSFSDFAISKHQLQTLMSETRTATLPLEHFVFLLSEMNYGGSVTDEWDRRTLDCLANKYFNEGITATNYQLCEQLKIPPFTSSLKQTIAAITDWKDEADGPLVGLSNNAVQVTKKRRATKLFNNLLELQPVTTAINVVKQNDSRLQRITEISSQIPPLFNETAVKKRIEAEDQTIEAVISHEVSKFTILIETINRNLSILKDALNGTILLDDAYEVILKSILLNRVPERWLNVSFPSISNLNDYINDLRNRVFFIDNWIRNGSPLVYKIGAFFRPEEFLMALLQKYAHTHNVPLQSLGWMTTPLDIAQQQRMTDPPEEGIYIDGIFIEGARWDFAKDQLAECGTADKKNSLPVIHIKPAQLPLPYKMEVTYECPVFRTQQRGSQSIDSPGYVFSLFLATKARPEHWIEGSVSGFLNSK</sequence>
<evidence type="ECO:0000256" key="8">
    <source>
        <dbReference type="ARBA" id="ARBA00022840"/>
    </source>
</evidence>
<reference evidence="28" key="2">
    <citation type="journal article" date="2007" name="Science">
        <title>Draft genome sequence of the sexually transmitted pathogen Trichomonas vaginalis.</title>
        <authorList>
            <person name="Carlton J.M."/>
            <person name="Hirt R.P."/>
            <person name="Silva J.C."/>
            <person name="Delcher A.L."/>
            <person name="Schatz M."/>
            <person name="Zhao Q."/>
            <person name="Wortman J.R."/>
            <person name="Bidwell S.L."/>
            <person name="Alsmark U.C.M."/>
            <person name="Besteiro S."/>
            <person name="Sicheritz-Ponten T."/>
            <person name="Noel C.J."/>
            <person name="Dacks J.B."/>
            <person name="Foster P.G."/>
            <person name="Simillion C."/>
            <person name="Van de Peer Y."/>
            <person name="Miranda-Saavedra D."/>
            <person name="Barton G.J."/>
            <person name="Westrop G.D."/>
            <person name="Mueller S."/>
            <person name="Dessi D."/>
            <person name="Fiori P.L."/>
            <person name="Ren Q."/>
            <person name="Paulsen I."/>
            <person name="Zhang H."/>
            <person name="Bastida-Corcuera F.D."/>
            <person name="Simoes-Barbosa A."/>
            <person name="Brown M.T."/>
            <person name="Hayes R.D."/>
            <person name="Mukherjee M."/>
            <person name="Okumura C.Y."/>
            <person name="Schneider R."/>
            <person name="Smith A.J."/>
            <person name="Vanacova S."/>
            <person name="Villalvazo M."/>
            <person name="Haas B.J."/>
            <person name="Pertea M."/>
            <person name="Feldblyum T.V."/>
            <person name="Utterback T.R."/>
            <person name="Shu C.L."/>
            <person name="Osoegawa K."/>
            <person name="de Jong P.J."/>
            <person name="Hrdy I."/>
            <person name="Horvathova L."/>
            <person name="Zubacova Z."/>
            <person name="Dolezal P."/>
            <person name="Malik S.B."/>
            <person name="Logsdon J.M. Jr."/>
            <person name="Henze K."/>
            <person name="Gupta A."/>
            <person name="Wang C.C."/>
            <person name="Dunne R.L."/>
            <person name="Upcroft J.A."/>
            <person name="Upcroft P."/>
            <person name="White O."/>
            <person name="Salzberg S.L."/>
            <person name="Tang P."/>
            <person name="Chiu C.-H."/>
            <person name="Lee Y.-S."/>
            <person name="Embley T.M."/>
            <person name="Coombs G.H."/>
            <person name="Mottram J.C."/>
            <person name="Tachezy J."/>
            <person name="Fraser-Liggett C.M."/>
            <person name="Johnson P.J."/>
        </authorList>
    </citation>
    <scope>NUCLEOTIDE SEQUENCE [LARGE SCALE GENOMIC DNA]</scope>
    <source>
        <strain evidence="28">G3</strain>
    </source>
</reference>
<dbReference type="InterPro" id="IPR024317">
    <property type="entry name" value="Dynein_heavy_chain_D4_dom"/>
</dbReference>
<evidence type="ECO:0000313" key="29">
    <source>
        <dbReference type="Proteomes" id="UP000001542"/>
    </source>
</evidence>
<dbReference type="InterPro" id="IPR041228">
    <property type="entry name" value="Dynein_C"/>
</dbReference>
<keyword evidence="10" id="KW-0243">Dynein</keyword>
<accession>A2DD83</accession>
<keyword evidence="7" id="KW-0547">Nucleotide-binding</keyword>
<evidence type="ECO:0000259" key="21">
    <source>
        <dbReference type="Pfam" id="PF12777"/>
    </source>
</evidence>
<dbReference type="FunFam" id="1.10.287.2620:FF:000002">
    <property type="entry name" value="Dynein heavy chain 2, axonemal"/>
    <property type="match status" value="1"/>
</dbReference>
<evidence type="ECO:0000259" key="22">
    <source>
        <dbReference type="Pfam" id="PF12780"/>
    </source>
</evidence>
<dbReference type="InterPro" id="IPR035706">
    <property type="entry name" value="AAA_9"/>
</dbReference>
<evidence type="ECO:0000259" key="27">
    <source>
        <dbReference type="Pfam" id="PF18199"/>
    </source>
</evidence>
<feature type="domain" description="Dynein heavy chain C-terminal" evidence="27">
    <location>
        <begin position="3812"/>
        <end position="4107"/>
    </location>
</feature>
<evidence type="ECO:0000256" key="10">
    <source>
        <dbReference type="ARBA" id="ARBA00023017"/>
    </source>
</evidence>
<feature type="domain" description="Dynein heavy chain hydrolytic ATP-binding dynein motor region" evidence="20">
    <location>
        <begin position="1413"/>
        <end position="1742"/>
    </location>
</feature>
<dbReference type="InterPro" id="IPR026983">
    <property type="entry name" value="DHC"/>
</dbReference>
<evidence type="ECO:0000313" key="28">
    <source>
        <dbReference type="EMBL" id="EAY21562.1"/>
    </source>
</evidence>
<protein>
    <submittedName>
        <fullName evidence="28">Dynein heavy chain family protein</fullName>
    </submittedName>
</protein>
<keyword evidence="29" id="KW-1185">Reference proteome</keyword>
<dbReference type="Pfam" id="PF18199">
    <property type="entry name" value="Dynein_C"/>
    <property type="match status" value="1"/>
</dbReference>
<evidence type="ECO:0000259" key="23">
    <source>
        <dbReference type="Pfam" id="PF12781"/>
    </source>
</evidence>
<dbReference type="FunFam" id="3.10.490.20:FF:000009">
    <property type="entry name" value="Dynein heavy chain 4"/>
    <property type="match status" value="1"/>
</dbReference>
<feature type="domain" description="Dynein heavy chain coiled coil stalk" evidence="21">
    <location>
        <begin position="2683"/>
        <end position="3031"/>
    </location>
</feature>
<dbReference type="Gene3D" id="1.20.1270.280">
    <property type="match status" value="1"/>
</dbReference>
<dbReference type="InterPro" id="IPR035699">
    <property type="entry name" value="AAA_6"/>
</dbReference>
<evidence type="ECO:0000256" key="15">
    <source>
        <dbReference type="ARBA" id="ARBA00023273"/>
    </source>
</evidence>
<dbReference type="GO" id="GO:0036156">
    <property type="term" value="C:inner dynein arm"/>
    <property type="evidence" value="ECO:0000318"/>
    <property type="project" value="GO_Central"/>
</dbReference>
<feature type="domain" description="Dynein heavy chain 3 AAA+ lid" evidence="25">
    <location>
        <begin position="2284"/>
        <end position="2360"/>
    </location>
</feature>
<feature type="coiled-coil region" evidence="16">
    <location>
        <begin position="2914"/>
        <end position="2983"/>
    </location>
</feature>
<dbReference type="FunFam" id="1.20.140.100:FF:000001">
    <property type="entry name" value="dynein heavy chain 17, axonemal"/>
    <property type="match status" value="1"/>
</dbReference>
<keyword evidence="11 16" id="KW-0175">Coiled coil</keyword>
<evidence type="ECO:0000256" key="4">
    <source>
        <dbReference type="ARBA" id="ARBA00022490"/>
    </source>
</evidence>
<dbReference type="Gene3D" id="6.10.140.1060">
    <property type="match status" value="1"/>
</dbReference>
<dbReference type="InterPro" id="IPR024743">
    <property type="entry name" value="Dynein_HC_stalk"/>
</dbReference>
<dbReference type="InterPro" id="IPR042222">
    <property type="entry name" value="Dynein_2_N"/>
</dbReference>
<keyword evidence="4" id="KW-0963">Cytoplasm</keyword>
<name>A2DD83_TRIV3</name>
<dbReference type="Proteomes" id="UP000001542">
    <property type="component" value="Unassembled WGS sequence"/>
</dbReference>
<dbReference type="InterPro" id="IPR013602">
    <property type="entry name" value="Dynein_heavy_linker"/>
</dbReference>
<dbReference type="InterPro" id="IPR004273">
    <property type="entry name" value="Dynein_heavy_D6_P-loop"/>
</dbReference>
<feature type="compositionally biased region" description="Polar residues" evidence="17">
    <location>
        <begin position="100"/>
        <end position="121"/>
    </location>
</feature>
<evidence type="ECO:0000256" key="2">
    <source>
        <dbReference type="ARBA" id="ARBA00004430"/>
    </source>
</evidence>
<dbReference type="FunFam" id="1.20.920.20:FF:000001">
    <property type="entry name" value="dynein heavy chain 2, axonemal"/>
    <property type="match status" value="1"/>
</dbReference>
<keyword evidence="15" id="KW-0966">Cell projection</keyword>
<keyword evidence="13" id="KW-0505">Motor protein</keyword>
<keyword evidence="5" id="KW-0493">Microtubule</keyword>
<evidence type="ECO:0000256" key="17">
    <source>
        <dbReference type="SAM" id="MobiDB-lite"/>
    </source>
</evidence>
<dbReference type="FunFam" id="1.10.472.130:FF:000030">
    <property type="entry name" value="Dynein heavy chain family protein"/>
    <property type="match status" value="1"/>
</dbReference>
<dbReference type="Gene3D" id="3.20.180.20">
    <property type="entry name" value="Dynein heavy chain, N-terminal domain 2"/>
    <property type="match status" value="1"/>
</dbReference>
<feature type="domain" description="Dynein heavy chain region D6 P-loop" evidence="18">
    <location>
        <begin position="3520"/>
        <end position="3632"/>
    </location>
</feature>
<dbReference type="FunFam" id="3.40.50.300:FF:002988">
    <property type="entry name" value="Dynein heavy chain family protein"/>
    <property type="match status" value="1"/>
</dbReference>
<dbReference type="GO" id="GO:0005524">
    <property type="term" value="F:ATP binding"/>
    <property type="evidence" value="ECO:0007669"/>
    <property type="project" value="UniProtKB-KW"/>
</dbReference>
<dbReference type="InterPro" id="IPR043160">
    <property type="entry name" value="Dynein_C_barrel"/>
</dbReference>
<feature type="domain" description="Dynein heavy chain AAA lid" evidence="26">
    <location>
        <begin position="3666"/>
        <end position="3804"/>
    </location>
</feature>
<dbReference type="GO" id="GO:0008569">
    <property type="term" value="F:minus-end-directed microtubule motor activity"/>
    <property type="evidence" value="ECO:0000318"/>
    <property type="project" value="GO_Central"/>
</dbReference>
<dbReference type="Pfam" id="PF17857">
    <property type="entry name" value="AAA_lid_1"/>
    <property type="match status" value="1"/>
</dbReference>